<evidence type="ECO:0000256" key="7">
    <source>
        <dbReference type="SAM" id="MobiDB-lite"/>
    </source>
</evidence>
<dbReference type="GeneID" id="120256719"/>
<proteinExistence type="predicted"/>
<dbReference type="PANTHER" id="PTHR24186">
    <property type="entry name" value="PROTEIN PHOSPHATASE 1 REGULATORY SUBUNIT"/>
    <property type="match status" value="1"/>
</dbReference>
<keyword evidence="10" id="KW-1185">Reference proteome</keyword>
<feature type="domain" description="PGG" evidence="9">
    <location>
        <begin position="47"/>
        <end position="154"/>
    </location>
</feature>
<sequence>MAMELTTNATIPSPTETNTSPANISSSEPEEVCEEEANIIIPRDRDEWMKKMRGWLMVLAVLAASVTYQAGLNPPGGFWQDDLQSSNFTKGHKAGNPVLATNSPIRYGIFFSFNASTFVMSLIIIVLLLKPSFFHEEGVVMILKAQELLFSSLFFYQSCT</sequence>
<dbReference type="PANTHER" id="PTHR24186:SF37">
    <property type="entry name" value="PGG DOMAIN-CONTAINING PROTEIN"/>
    <property type="match status" value="1"/>
</dbReference>
<reference evidence="11" key="1">
    <citation type="submission" date="2025-08" db="UniProtKB">
        <authorList>
            <consortium name="RefSeq"/>
        </authorList>
    </citation>
    <scope>IDENTIFICATION</scope>
</reference>
<dbReference type="InterPro" id="IPR026961">
    <property type="entry name" value="PGG_dom"/>
</dbReference>
<evidence type="ECO:0000256" key="3">
    <source>
        <dbReference type="ARBA" id="ARBA00022737"/>
    </source>
</evidence>
<organism evidence="10 11">
    <name type="scientific">Dioscorea cayennensis subsp. rotundata</name>
    <name type="common">White Guinea yam</name>
    <name type="synonym">Dioscorea rotundata</name>
    <dbReference type="NCBI Taxonomy" id="55577"/>
    <lineage>
        <taxon>Eukaryota</taxon>
        <taxon>Viridiplantae</taxon>
        <taxon>Streptophyta</taxon>
        <taxon>Embryophyta</taxon>
        <taxon>Tracheophyta</taxon>
        <taxon>Spermatophyta</taxon>
        <taxon>Magnoliopsida</taxon>
        <taxon>Liliopsida</taxon>
        <taxon>Dioscoreales</taxon>
        <taxon>Dioscoreaceae</taxon>
        <taxon>Dioscorea</taxon>
    </lineage>
</organism>
<keyword evidence="6 8" id="KW-0472">Membrane</keyword>
<evidence type="ECO:0000256" key="1">
    <source>
        <dbReference type="ARBA" id="ARBA00004141"/>
    </source>
</evidence>
<accession>A0AB40AZB3</accession>
<evidence type="ECO:0000256" key="5">
    <source>
        <dbReference type="ARBA" id="ARBA00023043"/>
    </source>
</evidence>
<dbReference type="GO" id="GO:0005886">
    <property type="term" value="C:plasma membrane"/>
    <property type="evidence" value="ECO:0007669"/>
    <property type="project" value="TreeGrafter"/>
</dbReference>
<keyword evidence="5" id="KW-0040">ANK repeat</keyword>
<dbReference type="RefSeq" id="XP_039120335.1">
    <property type="nucleotide sequence ID" value="XM_039264401.1"/>
</dbReference>
<dbReference type="Pfam" id="PF13962">
    <property type="entry name" value="PGG"/>
    <property type="match status" value="1"/>
</dbReference>
<feature type="transmembrane region" description="Helical" evidence="8">
    <location>
        <begin position="107"/>
        <end position="129"/>
    </location>
</feature>
<evidence type="ECO:0000313" key="11">
    <source>
        <dbReference type="RefSeq" id="XP_039120335.1"/>
    </source>
</evidence>
<dbReference type="AlphaFoldDB" id="A0AB40AZB3"/>
<gene>
    <name evidence="11" type="primary">LOC120256719</name>
</gene>
<dbReference type="Proteomes" id="UP001515500">
    <property type="component" value="Unplaced"/>
</dbReference>
<evidence type="ECO:0000256" key="8">
    <source>
        <dbReference type="SAM" id="Phobius"/>
    </source>
</evidence>
<feature type="transmembrane region" description="Helical" evidence="8">
    <location>
        <begin position="54"/>
        <end position="72"/>
    </location>
</feature>
<evidence type="ECO:0000256" key="6">
    <source>
        <dbReference type="ARBA" id="ARBA00023136"/>
    </source>
</evidence>
<protein>
    <submittedName>
        <fullName evidence="11">Uncharacterized protein LOC120256719</fullName>
    </submittedName>
</protein>
<keyword evidence="2 8" id="KW-0812">Transmembrane</keyword>
<evidence type="ECO:0000256" key="4">
    <source>
        <dbReference type="ARBA" id="ARBA00022989"/>
    </source>
</evidence>
<name>A0AB40AZB3_DIOCR</name>
<evidence type="ECO:0000313" key="10">
    <source>
        <dbReference type="Proteomes" id="UP001515500"/>
    </source>
</evidence>
<feature type="region of interest" description="Disordered" evidence="7">
    <location>
        <begin position="1"/>
        <end position="29"/>
    </location>
</feature>
<comment type="subcellular location">
    <subcellularLocation>
        <location evidence="1">Membrane</location>
        <topology evidence="1">Multi-pass membrane protein</topology>
    </subcellularLocation>
</comment>
<evidence type="ECO:0000259" key="9">
    <source>
        <dbReference type="Pfam" id="PF13962"/>
    </source>
</evidence>
<evidence type="ECO:0000256" key="2">
    <source>
        <dbReference type="ARBA" id="ARBA00022692"/>
    </source>
</evidence>
<keyword evidence="3" id="KW-0677">Repeat</keyword>
<keyword evidence="4 8" id="KW-1133">Transmembrane helix</keyword>
<feature type="compositionally biased region" description="Polar residues" evidence="7">
    <location>
        <begin position="1"/>
        <end position="24"/>
    </location>
</feature>